<dbReference type="KEGG" id="copr:Cop2CBH44_31640"/>
<dbReference type="Proteomes" id="UP000594042">
    <property type="component" value="Chromosome"/>
</dbReference>
<name>A0A7G1I2J3_9BACT</name>
<keyword evidence="4" id="KW-0378">Hydrolase</keyword>
<evidence type="ECO:0000256" key="2">
    <source>
        <dbReference type="ARBA" id="ARBA00006285"/>
    </source>
</evidence>
<dbReference type="GO" id="GO:0004563">
    <property type="term" value="F:beta-N-acetylhexosaminidase activity"/>
    <property type="evidence" value="ECO:0007669"/>
    <property type="project" value="UniProtKB-EC"/>
</dbReference>
<dbReference type="SUPFAM" id="SSF55545">
    <property type="entry name" value="beta-N-acetylhexosaminidase-like domain"/>
    <property type="match status" value="1"/>
</dbReference>
<evidence type="ECO:0000256" key="3">
    <source>
        <dbReference type="ARBA" id="ARBA00012663"/>
    </source>
</evidence>
<dbReference type="PRINTS" id="PR00738">
    <property type="entry name" value="GLHYDRLASE20"/>
</dbReference>
<feature type="domain" description="Glycoside hydrolase family 20 catalytic" evidence="7">
    <location>
        <begin position="145"/>
        <end position="494"/>
    </location>
</feature>
<dbReference type="PANTHER" id="PTHR22600:SF57">
    <property type="entry name" value="BETA-N-ACETYLHEXOSAMINIDASE"/>
    <property type="match status" value="1"/>
</dbReference>
<evidence type="ECO:0000259" key="8">
    <source>
        <dbReference type="Pfam" id="PF02838"/>
    </source>
</evidence>
<dbReference type="EMBL" id="AP023322">
    <property type="protein sequence ID" value="BCI64811.1"/>
    <property type="molecule type" value="Genomic_DNA"/>
</dbReference>
<dbReference type="GO" id="GO:0016020">
    <property type="term" value="C:membrane"/>
    <property type="evidence" value="ECO:0007669"/>
    <property type="project" value="TreeGrafter"/>
</dbReference>
<evidence type="ECO:0000313" key="10">
    <source>
        <dbReference type="Proteomes" id="UP000594042"/>
    </source>
</evidence>
<dbReference type="SUPFAM" id="SSF51445">
    <property type="entry name" value="(Trans)glycosidases"/>
    <property type="match status" value="1"/>
</dbReference>
<dbReference type="Pfam" id="PF00728">
    <property type="entry name" value="Glyco_hydro_20"/>
    <property type="match status" value="1"/>
</dbReference>
<dbReference type="InterPro" id="IPR015883">
    <property type="entry name" value="Glyco_hydro_20_cat"/>
</dbReference>
<comment type="catalytic activity">
    <reaction evidence="1">
        <text>Hydrolysis of terminal non-reducing N-acetyl-D-hexosamine residues in N-acetyl-beta-D-hexosaminides.</text>
        <dbReference type="EC" id="3.2.1.52"/>
    </reaction>
</comment>
<dbReference type="Gene3D" id="3.20.20.80">
    <property type="entry name" value="Glycosidases"/>
    <property type="match status" value="1"/>
</dbReference>
<keyword evidence="10" id="KW-1185">Reference proteome</keyword>
<evidence type="ECO:0000259" key="7">
    <source>
        <dbReference type="Pfam" id="PF00728"/>
    </source>
</evidence>
<dbReference type="PIRSF" id="PIRSF001093">
    <property type="entry name" value="B-hxosamndse_ab_euk"/>
    <property type="match status" value="1"/>
</dbReference>
<sequence length="525" mass="59892">MSRILYTFITLLFTLETIAEISVIPAPLSIKETQNEYRSGTKIEICYNPLLKNEAEYLQSIFTKEGLQCALATGIKTKNSIVLDLSSKIKGKEAYSLETSSQTIHISASSPTGIFYGIQTLRQLIRIDNKQIVVPGVSIQDRPSFPWRAFMLDECRHFKGKECVKQLLDEMAFLKMNTFHWHLTDDQGWRIEIKKYPLLTQIGAFRDSTQLENSRSNKYLQKPHGGFYTQEEIKEIIRYADRLHIRIIPEIEMPGHAGAAIASYSWLGCTGKPIPVPCKFGVNYDILDVTNPEVYSFIEGVLDEVINLFPSPIIHIGGDEVKYDHWKASSAITQYMEKNKIKNPAELQIDFTNKISRMLSQKGKRMIGWNDITGDKIHNFQAEDETGSSAQLAPGTIVQFWKGDSTLIRKTLEKGFDIVNSYHIYTYLDYTYKKTPLEKAYSFSPIPENIPAELKKHILGLGCQMWTEWLPTCESAQKMIFPRIAAHAETGWTAPESKNFTRFSNALQGLLKHWDKVGIKYGDFK</sequence>
<accession>A0A7G1I2J3</accession>
<dbReference type="Pfam" id="PF02838">
    <property type="entry name" value="Glyco_hydro_20b"/>
    <property type="match status" value="1"/>
</dbReference>
<evidence type="ECO:0000313" key="9">
    <source>
        <dbReference type="EMBL" id="BCI64811.1"/>
    </source>
</evidence>
<keyword evidence="5" id="KW-0326">Glycosidase</keyword>
<dbReference type="InterPro" id="IPR017853">
    <property type="entry name" value="GH"/>
</dbReference>
<dbReference type="InterPro" id="IPR025705">
    <property type="entry name" value="Beta_hexosaminidase_sua/sub"/>
</dbReference>
<dbReference type="GO" id="GO:0030203">
    <property type="term" value="P:glycosaminoglycan metabolic process"/>
    <property type="evidence" value="ECO:0007669"/>
    <property type="project" value="TreeGrafter"/>
</dbReference>
<evidence type="ECO:0000256" key="5">
    <source>
        <dbReference type="ARBA" id="ARBA00023295"/>
    </source>
</evidence>
<evidence type="ECO:0000256" key="6">
    <source>
        <dbReference type="PIRSR" id="PIRSR625705-1"/>
    </source>
</evidence>
<dbReference type="AlphaFoldDB" id="A0A7G1I2J3"/>
<comment type="similarity">
    <text evidence="2">Belongs to the glycosyl hydrolase 20 family.</text>
</comment>
<dbReference type="InterPro" id="IPR015882">
    <property type="entry name" value="HEX_bac_N"/>
</dbReference>
<evidence type="ECO:0000256" key="1">
    <source>
        <dbReference type="ARBA" id="ARBA00001231"/>
    </source>
</evidence>
<evidence type="ECO:0000256" key="4">
    <source>
        <dbReference type="ARBA" id="ARBA00022801"/>
    </source>
</evidence>
<dbReference type="RefSeq" id="WP_021930056.1">
    <property type="nucleotide sequence ID" value="NZ_AP023322.1"/>
</dbReference>
<gene>
    <name evidence="9" type="ORF">Cop2CBH44_31640</name>
</gene>
<dbReference type="GO" id="GO:0005975">
    <property type="term" value="P:carbohydrate metabolic process"/>
    <property type="evidence" value="ECO:0007669"/>
    <property type="project" value="InterPro"/>
</dbReference>
<dbReference type="InterPro" id="IPR029018">
    <property type="entry name" value="Hex-like_dom2"/>
</dbReference>
<protein>
    <recommendedName>
        <fullName evidence="3">beta-N-acetylhexosaminidase</fullName>
        <ecNumber evidence="3">3.2.1.52</ecNumber>
    </recommendedName>
</protein>
<proteinExistence type="inferred from homology"/>
<dbReference type="PANTHER" id="PTHR22600">
    <property type="entry name" value="BETA-HEXOSAMINIDASE"/>
    <property type="match status" value="1"/>
</dbReference>
<feature type="domain" description="Beta-hexosaminidase bacterial type N-terminal" evidence="8">
    <location>
        <begin position="21"/>
        <end position="141"/>
    </location>
</feature>
<dbReference type="Gene3D" id="3.30.379.10">
    <property type="entry name" value="Chitobiase/beta-hexosaminidase domain 2-like"/>
    <property type="match status" value="1"/>
</dbReference>
<organism evidence="9 10">
    <name type="scientific">Coprobacter secundus subsp. similis</name>
    <dbReference type="NCBI Taxonomy" id="2751153"/>
    <lineage>
        <taxon>Bacteria</taxon>
        <taxon>Pseudomonadati</taxon>
        <taxon>Bacteroidota</taxon>
        <taxon>Bacteroidia</taxon>
        <taxon>Bacteroidales</taxon>
        <taxon>Barnesiellaceae</taxon>
        <taxon>Coprobacter</taxon>
    </lineage>
</organism>
<dbReference type="EC" id="3.2.1.52" evidence="3"/>
<reference evidence="10" key="1">
    <citation type="submission" date="2020-07" db="EMBL/GenBank/DDBJ databases">
        <title>Complete genome sequencing of Coprobacter sp. strain 2CBH44.</title>
        <authorList>
            <person name="Sakamoto M."/>
            <person name="Murakami T."/>
            <person name="Mori H."/>
        </authorList>
    </citation>
    <scope>NUCLEOTIDE SEQUENCE [LARGE SCALE GENOMIC DNA]</scope>
    <source>
        <strain evidence="10">2CBH44</strain>
    </source>
</reference>
<dbReference type="CDD" id="cd06563">
    <property type="entry name" value="GH20_chitobiase-like"/>
    <property type="match status" value="1"/>
</dbReference>
<feature type="active site" description="Proton donor" evidence="6">
    <location>
        <position position="320"/>
    </location>
</feature>